<dbReference type="EMBL" id="JAHKNI010000013">
    <property type="protein sequence ID" value="MBU3066250.1"/>
    <property type="molecule type" value="Genomic_DNA"/>
</dbReference>
<protein>
    <recommendedName>
        <fullName evidence="3">DMATS type aromatic prenyltransferase</fullName>
    </recommendedName>
</protein>
<evidence type="ECO:0000313" key="1">
    <source>
        <dbReference type="EMBL" id="MBU3066250.1"/>
    </source>
</evidence>
<evidence type="ECO:0008006" key="3">
    <source>
        <dbReference type="Google" id="ProtNLM"/>
    </source>
</evidence>
<sequence>MGAAGEFLVDLAERLELCCDPATVRAMMERACGGQLDAQRPDGDRASLLTLSGTPFEASVTGGRGKLMPVLRYTTETATQNMEISSRADAQLAAIRDLVRWLPKGDETVVDLFRSFVATLYPDPTKVPPRIATWIGVAHDAATPRHAARLKMYCGLRVPGALHRLCSTWPGFTEFASVAAEEKLIRPAFATIEVDAHGEVIHKLYLRARSNDVAVPMKLVRYFGDPAWEVLSELVRCGADAAELHRYDFFVSCARGSGAPAFGLDVGAAQNDLTGLVRELASRHHGTTQAVDALAQAAESCGATLQYSYVGIGFSADQGIDKLKVYGAPTWSTE</sequence>
<gene>
    <name evidence="1" type="ORF">KO481_32625</name>
</gene>
<keyword evidence="2" id="KW-1185">Reference proteome</keyword>
<comment type="caution">
    <text evidence="1">The sequence shown here is derived from an EMBL/GenBank/DDBJ whole genome shotgun (WGS) entry which is preliminary data.</text>
</comment>
<dbReference type="Proteomes" id="UP000733379">
    <property type="component" value="Unassembled WGS sequence"/>
</dbReference>
<proteinExistence type="predicted"/>
<name>A0ABS6BA21_9NOCA</name>
<dbReference type="RefSeq" id="WP_215922310.1">
    <property type="nucleotide sequence ID" value="NZ_JAHKNI010000013.1"/>
</dbReference>
<organism evidence="1 2">
    <name type="scientific">Nocardia albiluteola</name>
    <dbReference type="NCBI Taxonomy" id="2842303"/>
    <lineage>
        <taxon>Bacteria</taxon>
        <taxon>Bacillati</taxon>
        <taxon>Actinomycetota</taxon>
        <taxon>Actinomycetes</taxon>
        <taxon>Mycobacteriales</taxon>
        <taxon>Nocardiaceae</taxon>
        <taxon>Nocardia</taxon>
    </lineage>
</organism>
<evidence type="ECO:0000313" key="2">
    <source>
        <dbReference type="Proteomes" id="UP000733379"/>
    </source>
</evidence>
<accession>A0ABS6BA21</accession>
<reference evidence="1 2" key="1">
    <citation type="submission" date="2021-06" db="EMBL/GenBank/DDBJ databases">
        <title>Actinomycetes sequencing.</title>
        <authorList>
            <person name="Shan Q."/>
        </authorList>
    </citation>
    <scope>NUCLEOTIDE SEQUENCE [LARGE SCALE GENOMIC DNA]</scope>
    <source>
        <strain evidence="1 2">NEAU-G5</strain>
    </source>
</reference>